<evidence type="ECO:0000313" key="1">
    <source>
        <dbReference type="EMBL" id="WAR19741.1"/>
    </source>
</evidence>
<sequence>MEGTNVEDFKFSKKAQVITMNDSASVQVGGDELQIDPQLHFQRLIVATQGAVPVDDLHNFFAYELCTYPPALFESAQLLRQANKSVLAKDITNSIPNDDSRFHPFETKYVFNGAWLIQKLNLLRGRTYKELCEMYVNNVTDYYPNSHVVFDGYRAGPSTKDNTHTDELGDALVQRSEYRMTY</sequence>
<reference evidence="1" key="1">
    <citation type="submission" date="2022-11" db="EMBL/GenBank/DDBJ databases">
        <title>Centuries of genome instability and evolution in soft-shell clam transmissible cancer (bioRxiv).</title>
        <authorList>
            <person name="Hart S.F.M."/>
            <person name="Yonemitsu M.A."/>
            <person name="Giersch R.M."/>
            <person name="Beal B.F."/>
            <person name="Arriagada G."/>
            <person name="Davis B.W."/>
            <person name="Ostrander E.A."/>
            <person name="Goff S.P."/>
            <person name="Metzger M.J."/>
        </authorList>
    </citation>
    <scope>NUCLEOTIDE SEQUENCE</scope>
    <source>
        <strain evidence="1">MELC-2E11</strain>
        <tissue evidence="1">Siphon/mantle</tissue>
    </source>
</reference>
<dbReference type="EMBL" id="CP111022">
    <property type="protein sequence ID" value="WAR19741.1"/>
    <property type="molecule type" value="Genomic_DNA"/>
</dbReference>
<keyword evidence="2" id="KW-1185">Reference proteome</keyword>
<name>A0ABY7FFM6_MYAAR</name>
<dbReference type="Proteomes" id="UP001164746">
    <property type="component" value="Chromosome 11"/>
</dbReference>
<accession>A0ABY7FFM6</accession>
<organism evidence="1 2">
    <name type="scientific">Mya arenaria</name>
    <name type="common">Soft-shell clam</name>
    <dbReference type="NCBI Taxonomy" id="6604"/>
    <lineage>
        <taxon>Eukaryota</taxon>
        <taxon>Metazoa</taxon>
        <taxon>Spiralia</taxon>
        <taxon>Lophotrochozoa</taxon>
        <taxon>Mollusca</taxon>
        <taxon>Bivalvia</taxon>
        <taxon>Autobranchia</taxon>
        <taxon>Heteroconchia</taxon>
        <taxon>Euheterodonta</taxon>
        <taxon>Imparidentia</taxon>
        <taxon>Neoheterodontei</taxon>
        <taxon>Myida</taxon>
        <taxon>Myoidea</taxon>
        <taxon>Myidae</taxon>
        <taxon>Mya</taxon>
    </lineage>
</organism>
<gene>
    <name evidence="1" type="ORF">MAR_001579</name>
</gene>
<evidence type="ECO:0000313" key="2">
    <source>
        <dbReference type="Proteomes" id="UP001164746"/>
    </source>
</evidence>
<protein>
    <submittedName>
        <fullName evidence="1">Uncharacterized protein</fullName>
    </submittedName>
</protein>
<proteinExistence type="predicted"/>